<dbReference type="EMBL" id="FOLE01000008">
    <property type="protein sequence ID" value="SFC67786.1"/>
    <property type="molecule type" value="Genomic_DNA"/>
</dbReference>
<accession>A0A1I1L3Z6</accession>
<protein>
    <submittedName>
        <fullName evidence="2">Uncharacterized protein</fullName>
    </submittedName>
</protein>
<evidence type="ECO:0000313" key="3">
    <source>
        <dbReference type="Proteomes" id="UP000199514"/>
    </source>
</evidence>
<keyword evidence="3" id="KW-1185">Reference proteome</keyword>
<reference evidence="2 3" key="1">
    <citation type="submission" date="2016-10" db="EMBL/GenBank/DDBJ databases">
        <authorList>
            <person name="de Groot N.N."/>
        </authorList>
    </citation>
    <scope>NUCLEOTIDE SEQUENCE [LARGE SCALE GENOMIC DNA]</scope>
    <source>
        <strain evidence="2 3">DSM 6793</strain>
    </source>
</reference>
<keyword evidence="1" id="KW-0732">Signal</keyword>
<feature type="signal peptide" evidence="1">
    <location>
        <begin position="1"/>
        <end position="22"/>
    </location>
</feature>
<feature type="chain" id="PRO_5011692719" evidence="1">
    <location>
        <begin position="23"/>
        <end position="209"/>
    </location>
</feature>
<evidence type="ECO:0000313" key="2">
    <source>
        <dbReference type="EMBL" id="SFC67786.1"/>
    </source>
</evidence>
<organism evidence="2 3">
    <name type="scientific">Flexibacter flexilis DSM 6793</name>
    <dbReference type="NCBI Taxonomy" id="927664"/>
    <lineage>
        <taxon>Bacteria</taxon>
        <taxon>Pseudomonadati</taxon>
        <taxon>Bacteroidota</taxon>
        <taxon>Cytophagia</taxon>
        <taxon>Cytophagales</taxon>
        <taxon>Flexibacteraceae</taxon>
        <taxon>Flexibacter</taxon>
    </lineage>
</organism>
<name>A0A1I1L3Z6_9BACT</name>
<dbReference type="Proteomes" id="UP000199514">
    <property type="component" value="Unassembled WGS sequence"/>
</dbReference>
<dbReference type="OrthoDB" id="949997at2"/>
<proteinExistence type="predicted"/>
<dbReference type="STRING" id="927664.SAMN05421780_10851"/>
<sequence length="209" mass="24484">MRAYYWLGWVCFFVLGSHLAVAQETAIVSTIYGKAWLADGDSLEGQMNLDFSQDLLEVAMPNRMLKVLSPRQVQVAIFTDEHGNASQTFYVLPYAMRKQYQVPVFFQMALQGQKASLLTRNKLITETVPTFDSFVGRTMYYTRTRLIKEMYLRLPDGNITYWEGKSENDLYKILPDHQQDLEVFIKNNRLKLADFEDMMRLIVYYNRLK</sequence>
<dbReference type="RefSeq" id="WP_091513778.1">
    <property type="nucleotide sequence ID" value="NZ_FOLE01000008.1"/>
</dbReference>
<dbReference type="AlphaFoldDB" id="A0A1I1L3Z6"/>
<gene>
    <name evidence="2" type="ORF">SAMN05421780_10851</name>
</gene>
<evidence type="ECO:0000256" key="1">
    <source>
        <dbReference type="SAM" id="SignalP"/>
    </source>
</evidence>